<dbReference type="Pfam" id="PF00027">
    <property type="entry name" value="cNMP_binding"/>
    <property type="match status" value="1"/>
</dbReference>
<keyword evidence="2" id="KW-0012">Acyltransferase</keyword>
<keyword evidence="3" id="KW-1185">Reference proteome</keyword>
<dbReference type="EC" id="2.3.1.-" evidence="2"/>
<feature type="domain" description="Cyclic nucleotide-binding" evidence="1">
    <location>
        <begin position="15"/>
        <end position="117"/>
    </location>
</feature>
<evidence type="ECO:0000313" key="2">
    <source>
        <dbReference type="EMBL" id="ASJ75952.1"/>
    </source>
</evidence>
<evidence type="ECO:0000313" key="3">
    <source>
        <dbReference type="Proteomes" id="UP000250079"/>
    </source>
</evidence>
<dbReference type="GO" id="GO:0004862">
    <property type="term" value="F:cAMP-dependent protein kinase inhibitor activity"/>
    <property type="evidence" value="ECO:0007669"/>
    <property type="project" value="TreeGrafter"/>
</dbReference>
<dbReference type="GO" id="GO:0016746">
    <property type="term" value="F:acyltransferase activity"/>
    <property type="evidence" value="ECO:0007669"/>
    <property type="project" value="UniProtKB-KW"/>
</dbReference>
<organism evidence="2 3">
    <name type="scientific">Granulosicoccus antarcticus IMCC3135</name>
    <dbReference type="NCBI Taxonomy" id="1192854"/>
    <lineage>
        <taxon>Bacteria</taxon>
        <taxon>Pseudomonadati</taxon>
        <taxon>Pseudomonadota</taxon>
        <taxon>Gammaproteobacteria</taxon>
        <taxon>Chromatiales</taxon>
        <taxon>Granulosicoccaceae</taxon>
        <taxon>Granulosicoccus</taxon>
    </lineage>
</organism>
<dbReference type="KEGG" id="gai:IMCC3135_29510"/>
<dbReference type="GO" id="GO:0005952">
    <property type="term" value="C:cAMP-dependent protein kinase complex"/>
    <property type="evidence" value="ECO:0007669"/>
    <property type="project" value="InterPro"/>
</dbReference>
<dbReference type="CDD" id="cd00038">
    <property type="entry name" value="CAP_ED"/>
    <property type="match status" value="1"/>
</dbReference>
<proteinExistence type="predicted"/>
<dbReference type="InterPro" id="IPR014710">
    <property type="entry name" value="RmlC-like_jellyroll"/>
</dbReference>
<dbReference type="EMBL" id="CP018632">
    <property type="protein sequence ID" value="ASJ75952.1"/>
    <property type="molecule type" value="Genomic_DNA"/>
</dbReference>
<name>A0A2Z2NWZ5_9GAMM</name>
<sequence length="139" mass="15025">MNLDDELNVLRDIPLFSGVDPAPLKLLAFASDRMIFQPGQELFRQGDQASTAYVILSGSADIYHDIDEGQEKIGEAAVNTVIGEVSLLCDKPRKTTVIASSTIEALLITKDSFQKLMSGCPCTMSNILNGLGKQMSETS</sequence>
<dbReference type="GO" id="GO:0034236">
    <property type="term" value="F:protein kinase A catalytic subunit binding"/>
    <property type="evidence" value="ECO:0007669"/>
    <property type="project" value="TreeGrafter"/>
</dbReference>
<dbReference type="AlphaFoldDB" id="A0A2Z2NWZ5"/>
<dbReference type="InterPro" id="IPR018490">
    <property type="entry name" value="cNMP-bd_dom_sf"/>
</dbReference>
<dbReference type="InterPro" id="IPR050503">
    <property type="entry name" value="cAMP-dep_PK_reg_su-like"/>
</dbReference>
<dbReference type="GO" id="GO:0030552">
    <property type="term" value="F:cAMP binding"/>
    <property type="evidence" value="ECO:0007669"/>
    <property type="project" value="TreeGrafter"/>
</dbReference>
<dbReference type="SUPFAM" id="SSF51206">
    <property type="entry name" value="cAMP-binding domain-like"/>
    <property type="match status" value="1"/>
</dbReference>
<dbReference type="SMART" id="SM00100">
    <property type="entry name" value="cNMP"/>
    <property type="match status" value="1"/>
</dbReference>
<protein>
    <submittedName>
        <fullName evidence="2">Acetyltransferase Pat</fullName>
        <ecNumber evidence="2">2.3.1.-</ecNumber>
    </submittedName>
</protein>
<dbReference type="Proteomes" id="UP000250079">
    <property type="component" value="Chromosome"/>
</dbReference>
<dbReference type="PRINTS" id="PR00103">
    <property type="entry name" value="CAMPKINASE"/>
</dbReference>
<dbReference type="InterPro" id="IPR000595">
    <property type="entry name" value="cNMP-bd_dom"/>
</dbReference>
<dbReference type="PANTHER" id="PTHR11635:SF152">
    <property type="entry name" value="CAMP-DEPENDENT PROTEIN KINASE TYPE I REGULATORY SUBUNIT-RELATED"/>
    <property type="match status" value="1"/>
</dbReference>
<evidence type="ECO:0000259" key="1">
    <source>
        <dbReference type="PROSITE" id="PS50042"/>
    </source>
</evidence>
<dbReference type="PANTHER" id="PTHR11635">
    <property type="entry name" value="CAMP-DEPENDENT PROTEIN KINASE REGULATORY CHAIN"/>
    <property type="match status" value="1"/>
</dbReference>
<gene>
    <name evidence="2" type="ORF">IMCC3135_29510</name>
</gene>
<dbReference type="Gene3D" id="2.60.120.10">
    <property type="entry name" value="Jelly Rolls"/>
    <property type="match status" value="1"/>
</dbReference>
<dbReference type="PROSITE" id="PS50042">
    <property type="entry name" value="CNMP_BINDING_3"/>
    <property type="match status" value="1"/>
</dbReference>
<dbReference type="GO" id="GO:0005829">
    <property type="term" value="C:cytosol"/>
    <property type="evidence" value="ECO:0007669"/>
    <property type="project" value="TreeGrafter"/>
</dbReference>
<dbReference type="RefSeq" id="WP_088920788.1">
    <property type="nucleotide sequence ID" value="NZ_CP018632.1"/>
</dbReference>
<dbReference type="OrthoDB" id="3525895at2"/>
<keyword evidence="2" id="KW-0808">Transferase</keyword>
<reference evidence="2 3" key="1">
    <citation type="submission" date="2016-12" db="EMBL/GenBank/DDBJ databases">
        <authorList>
            <person name="Song W.-J."/>
            <person name="Kurnit D.M."/>
        </authorList>
    </citation>
    <scope>NUCLEOTIDE SEQUENCE [LARGE SCALE GENOMIC DNA]</scope>
    <source>
        <strain evidence="2 3">IMCC3135</strain>
    </source>
</reference>
<accession>A0A2Z2NWZ5</accession>